<protein>
    <submittedName>
        <fullName evidence="2">Uncharacterized protein</fullName>
    </submittedName>
</protein>
<dbReference type="RefSeq" id="WP_192010521.1">
    <property type="nucleotide sequence ID" value="NZ_JACYTQ010000004.1"/>
</dbReference>
<keyword evidence="1" id="KW-0732">Signal</keyword>
<evidence type="ECO:0000313" key="2">
    <source>
        <dbReference type="EMBL" id="MBD8489629.1"/>
    </source>
</evidence>
<sequence length="146" mass="16315">MYYLKLSFILLGFLFFTSQLANAQVTAGLYTNGTFTQIGIGSNPEKKFFGEGRLFAGDYLINSFGFEALGQYNFQKSDWVNISGGLMLGYYEYVEGIRAGIPLLLAIKPIQNNRKFSVMLEATPMYGHEMLALRGNFGLRYTLGGQ</sequence>
<name>A0ABR9ALF1_9BACT</name>
<dbReference type="Proteomes" id="UP000647133">
    <property type="component" value="Unassembled WGS sequence"/>
</dbReference>
<dbReference type="EMBL" id="JACYTQ010000004">
    <property type="protein sequence ID" value="MBD8489629.1"/>
    <property type="molecule type" value="Genomic_DNA"/>
</dbReference>
<accession>A0ABR9ALF1</accession>
<evidence type="ECO:0000256" key="1">
    <source>
        <dbReference type="SAM" id="SignalP"/>
    </source>
</evidence>
<comment type="caution">
    <text evidence="2">The sequence shown here is derived from an EMBL/GenBank/DDBJ whole genome shotgun (WGS) entry which is preliminary data.</text>
</comment>
<organism evidence="2 3">
    <name type="scientific">Echinicola arenosa</name>
    <dbReference type="NCBI Taxonomy" id="2774144"/>
    <lineage>
        <taxon>Bacteria</taxon>
        <taxon>Pseudomonadati</taxon>
        <taxon>Bacteroidota</taxon>
        <taxon>Cytophagia</taxon>
        <taxon>Cytophagales</taxon>
        <taxon>Cyclobacteriaceae</taxon>
        <taxon>Echinicola</taxon>
    </lineage>
</organism>
<gene>
    <name evidence="2" type="ORF">IFO69_12810</name>
</gene>
<proteinExistence type="predicted"/>
<feature type="signal peptide" evidence="1">
    <location>
        <begin position="1"/>
        <end position="23"/>
    </location>
</feature>
<keyword evidence="3" id="KW-1185">Reference proteome</keyword>
<reference evidence="2 3" key="1">
    <citation type="submission" date="2020-09" db="EMBL/GenBank/DDBJ databases">
        <title>Echinicola sp. CAU 1574 isolated from sand of Sido Beach.</title>
        <authorList>
            <person name="Kim W."/>
        </authorList>
    </citation>
    <scope>NUCLEOTIDE SEQUENCE [LARGE SCALE GENOMIC DNA]</scope>
    <source>
        <strain evidence="2 3">CAU 1574</strain>
    </source>
</reference>
<feature type="chain" id="PRO_5046501284" evidence="1">
    <location>
        <begin position="24"/>
        <end position="146"/>
    </location>
</feature>
<evidence type="ECO:0000313" key="3">
    <source>
        <dbReference type="Proteomes" id="UP000647133"/>
    </source>
</evidence>